<reference evidence="2" key="1">
    <citation type="submission" date="2022-11" db="UniProtKB">
        <authorList>
            <consortium name="WormBaseParasite"/>
        </authorList>
    </citation>
    <scope>IDENTIFICATION</scope>
</reference>
<evidence type="ECO:0000313" key="1">
    <source>
        <dbReference type="Proteomes" id="UP000887564"/>
    </source>
</evidence>
<name>A0A914RGL2_PAREQ</name>
<sequence>MNLADRSQGVNCMLAQTTSRPAYFNVRTGEGRNPEFHLQVVNCISDFGTMIPLGSESFWENGIEYSCVDDDNGGSGEEPDACDGRHSEYFSNHFLVSCTSRK</sequence>
<evidence type="ECO:0000313" key="2">
    <source>
        <dbReference type="WBParaSite" id="PEQ_0000392201-mRNA-1"/>
    </source>
</evidence>
<protein>
    <submittedName>
        <fullName evidence="2">Uncharacterized protein</fullName>
    </submittedName>
</protein>
<dbReference type="Proteomes" id="UP000887564">
    <property type="component" value="Unplaced"/>
</dbReference>
<organism evidence="1 2">
    <name type="scientific">Parascaris equorum</name>
    <name type="common">Equine roundworm</name>
    <dbReference type="NCBI Taxonomy" id="6256"/>
    <lineage>
        <taxon>Eukaryota</taxon>
        <taxon>Metazoa</taxon>
        <taxon>Ecdysozoa</taxon>
        <taxon>Nematoda</taxon>
        <taxon>Chromadorea</taxon>
        <taxon>Rhabditida</taxon>
        <taxon>Spirurina</taxon>
        <taxon>Ascaridomorpha</taxon>
        <taxon>Ascaridoidea</taxon>
        <taxon>Ascarididae</taxon>
        <taxon>Parascaris</taxon>
    </lineage>
</organism>
<dbReference type="AlphaFoldDB" id="A0A914RGL2"/>
<proteinExistence type="predicted"/>
<keyword evidence="1" id="KW-1185">Reference proteome</keyword>
<dbReference type="WBParaSite" id="PEQ_0000392201-mRNA-1">
    <property type="protein sequence ID" value="PEQ_0000392201-mRNA-1"/>
    <property type="gene ID" value="PEQ_0000392201"/>
</dbReference>
<accession>A0A914RGL2</accession>